<dbReference type="FunFam" id="1.20.1540.10:FF:000008">
    <property type="entry name" value="RHOMBOID-like protein 13"/>
    <property type="match status" value="1"/>
</dbReference>
<dbReference type="PANTHER" id="PTHR43066">
    <property type="entry name" value="RHOMBOID-RELATED PROTEIN"/>
    <property type="match status" value="1"/>
</dbReference>
<feature type="compositionally biased region" description="Basic and acidic residues" evidence="8">
    <location>
        <begin position="274"/>
        <end position="284"/>
    </location>
</feature>
<comment type="caution">
    <text evidence="11">The sequence shown here is derived from an EMBL/GenBank/DDBJ whole genome shotgun (WGS) entry which is preliminary data.</text>
</comment>
<comment type="similarity">
    <text evidence="2">Belongs to the peptidase S54 family.</text>
</comment>
<organism evidence="11 12">
    <name type="scientific">Littorina saxatilis</name>
    <dbReference type="NCBI Taxonomy" id="31220"/>
    <lineage>
        <taxon>Eukaryota</taxon>
        <taxon>Metazoa</taxon>
        <taxon>Spiralia</taxon>
        <taxon>Lophotrochozoa</taxon>
        <taxon>Mollusca</taxon>
        <taxon>Gastropoda</taxon>
        <taxon>Caenogastropoda</taxon>
        <taxon>Littorinimorpha</taxon>
        <taxon>Littorinoidea</taxon>
        <taxon>Littorinidae</taxon>
        <taxon>Littorina</taxon>
    </lineage>
</organism>
<feature type="compositionally biased region" description="Pro residues" evidence="8">
    <location>
        <begin position="294"/>
        <end position="303"/>
    </location>
</feature>
<evidence type="ECO:0000256" key="1">
    <source>
        <dbReference type="ARBA" id="ARBA00004141"/>
    </source>
</evidence>
<dbReference type="InterPro" id="IPR022764">
    <property type="entry name" value="Peptidase_S54_rhomboid_dom"/>
</dbReference>
<evidence type="ECO:0000259" key="10">
    <source>
        <dbReference type="Pfam" id="PF01694"/>
    </source>
</evidence>
<proteinExistence type="inferred from homology"/>
<keyword evidence="6 9" id="KW-1133">Transmembrane helix</keyword>
<evidence type="ECO:0000256" key="6">
    <source>
        <dbReference type="ARBA" id="ARBA00022989"/>
    </source>
</evidence>
<evidence type="ECO:0000256" key="4">
    <source>
        <dbReference type="ARBA" id="ARBA00022692"/>
    </source>
</evidence>
<gene>
    <name evidence="11" type="ORF">V1264_010754</name>
</gene>
<keyword evidence="3" id="KW-0645">Protease</keyword>
<dbReference type="SUPFAM" id="SSF144091">
    <property type="entry name" value="Rhomboid-like"/>
    <property type="match status" value="1"/>
</dbReference>
<dbReference type="Pfam" id="PF01694">
    <property type="entry name" value="Rhomboid"/>
    <property type="match status" value="1"/>
</dbReference>
<evidence type="ECO:0000256" key="7">
    <source>
        <dbReference type="ARBA" id="ARBA00023136"/>
    </source>
</evidence>
<evidence type="ECO:0000256" key="2">
    <source>
        <dbReference type="ARBA" id="ARBA00009045"/>
    </source>
</evidence>
<evidence type="ECO:0000256" key="9">
    <source>
        <dbReference type="SAM" id="Phobius"/>
    </source>
</evidence>
<dbReference type="GO" id="GO:0016020">
    <property type="term" value="C:membrane"/>
    <property type="evidence" value="ECO:0007669"/>
    <property type="project" value="UniProtKB-SubCell"/>
</dbReference>
<dbReference type="GO" id="GO:0006508">
    <property type="term" value="P:proteolysis"/>
    <property type="evidence" value="ECO:0007669"/>
    <property type="project" value="UniProtKB-KW"/>
</dbReference>
<feature type="domain" description="Peptidase S54 rhomboid" evidence="10">
    <location>
        <begin position="69"/>
        <end position="212"/>
    </location>
</feature>
<keyword evidence="5" id="KW-0378">Hydrolase</keyword>
<keyword evidence="4 9" id="KW-0812">Transmembrane</keyword>
<evidence type="ECO:0000256" key="5">
    <source>
        <dbReference type="ARBA" id="ARBA00022801"/>
    </source>
</evidence>
<name>A0AAN9G0N5_9CAEN</name>
<dbReference type="Proteomes" id="UP001374579">
    <property type="component" value="Unassembled WGS sequence"/>
</dbReference>
<keyword evidence="7 9" id="KW-0472">Membrane</keyword>
<accession>A0AAN9G0N5</accession>
<feature type="transmembrane region" description="Helical" evidence="9">
    <location>
        <begin position="50"/>
        <end position="65"/>
    </location>
</feature>
<comment type="subcellular location">
    <subcellularLocation>
        <location evidence="1">Membrane</location>
        <topology evidence="1">Multi-pass membrane protein</topology>
    </subcellularLocation>
</comment>
<evidence type="ECO:0000313" key="12">
    <source>
        <dbReference type="Proteomes" id="UP001374579"/>
    </source>
</evidence>
<protein>
    <recommendedName>
        <fullName evidence="10">Peptidase S54 rhomboid domain-containing protein</fullName>
    </recommendedName>
</protein>
<dbReference type="EMBL" id="JBAMIC010000024">
    <property type="protein sequence ID" value="KAK7091038.1"/>
    <property type="molecule type" value="Genomic_DNA"/>
</dbReference>
<keyword evidence="12" id="KW-1185">Reference proteome</keyword>
<evidence type="ECO:0000313" key="11">
    <source>
        <dbReference type="EMBL" id="KAK7091038.1"/>
    </source>
</evidence>
<feature type="transmembrane region" description="Helical" evidence="9">
    <location>
        <begin position="195"/>
        <end position="212"/>
    </location>
</feature>
<dbReference type="GO" id="GO:0004252">
    <property type="term" value="F:serine-type endopeptidase activity"/>
    <property type="evidence" value="ECO:0007669"/>
    <property type="project" value="InterPro"/>
</dbReference>
<evidence type="ECO:0000256" key="3">
    <source>
        <dbReference type="ARBA" id="ARBA00022670"/>
    </source>
</evidence>
<dbReference type="PANTHER" id="PTHR43066:SF1">
    <property type="entry name" value="RHOMBOID PROTEIN 2"/>
    <property type="match status" value="1"/>
</dbReference>
<reference evidence="11 12" key="1">
    <citation type="submission" date="2024-02" db="EMBL/GenBank/DDBJ databases">
        <title>Chromosome-scale genome assembly of the rough periwinkle Littorina saxatilis.</title>
        <authorList>
            <person name="De Jode A."/>
            <person name="Faria R."/>
            <person name="Formenti G."/>
            <person name="Sims Y."/>
            <person name="Smith T.P."/>
            <person name="Tracey A."/>
            <person name="Wood J.M.D."/>
            <person name="Zagrodzka Z.B."/>
            <person name="Johannesson K."/>
            <person name="Butlin R.K."/>
            <person name="Leder E.H."/>
        </authorList>
    </citation>
    <scope>NUCLEOTIDE SEQUENCE [LARGE SCALE GENOMIC DNA]</scope>
    <source>
        <strain evidence="11">Snail1</strain>
        <tissue evidence="11">Muscle</tissue>
    </source>
</reference>
<dbReference type="Gene3D" id="1.20.1540.10">
    <property type="entry name" value="Rhomboid-like"/>
    <property type="match status" value="1"/>
</dbReference>
<sequence length="319" mass="35685">MHPRRRGNAGLGVFLLGAEVLNMGMSNIPPVTLALVAGQTAIFMGFLPKYFYSAASVCMSTYLVWHRQDFKRLILSQLFHADDMHLYFNMTSLLIKGRSLERRFGSMYFLWMVSVFTALTSVGYVAINLILEDRFHDHSYATQCAVGFSGVLFALKVVTTHYAPPGLHYVMGFIPVPSRWIYWVELLLIQMVTPNASFTGHLAGIIVGLVYVKGPLKPLMDGLIPPGSGQRYRGGGQSSGYRRTGWFSSGGTPGTGNPPPPKYQQYTGGLSEEEQYRRVMEESRWQTQGSYPQPSAPPPPPGLYPDLDELRERRSARYQ</sequence>
<evidence type="ECO:0000256" key="8">
    <source>
        <dbReference type="SAM" id="MobiDB-lite"/>
    </source>
</evidence>
<feature type="region of interest" description="Disordered" evidence="8">
    <location>
        <begin position="227"/>
        <end position="319"/>
    </location>
</feature>
<dbReference type="InterPro" id="IPR035952">
    <property type="entry name" value="Rhomboid-like_sf"/>
</dbReference>
<dbReference type="AlphaFoldDB" id="A0AAN9G0N5"/>
<feature type="compositionally biased region" description="Basic and acidic residues" evidence="8">
    <location>
        <begin position="308"/>
        <end position="319"/>
    </location>
</feature>
<feature type="transmembrane region" description="Helical" evidence="9">
    <location>
        <begin position="108"/>
        <end position="127"/>
    </location>
</feature>